<dbReference type="PANTHER" id="PTHR13495:SF0">
    <property type="entry name" value="PSME3-INTERACTING PROTEIN"/>
    <property type="match status" value="1"/>
</dbReference>
<evidence type="ECO:0000256" key="1">
    <source>
        <dbReference type="ARBA" id="ARBA00004123"/>
    </source>
</evidence>
<dbReference type="AlphaFoldDB" id="A0A8T0L3I6"/>
<evidence type="ECO:0000259" key="4">
    <source>
        <dbReference type="Pfam" id="PF10187"/>
    </source>
</evidence>
<evidence type="ECO:0000256" key="3">
    <source>
        <dbReference type="SAM" id="MobiDB-lite"/>
    </source>
</evidence>
<accession>A0A8T0L3I6</accession>
<organism evidence="5 6">
    <name type="scientific">Phaseolus angularis</name>
    <name type="common">Azuki bean</name>
    <name type="synonym">Vigna angularis</name>
    <dbReference type="NCBI Taxonomy" id="3914"/>
    <lineage>
        <taxon>Eukaryota</taxon>
        <taxon>Viridiplantae</taxon>
        <taxon>Streptophyta</taxon>
        <taxon>Embryophyta</taxon>
        <taxon>Tracheophyta</taxon>
        <taxon>Spermatophyta</taxon>
        <taxon>Magnoliopsida</taxon>
        <taxon>eudicotyledons</taxon>
        <taxon>Gunneridae</taxon>
        <taxon>Pentapetalae</taxon>
        <taxon>rosids</taxon>
        <taxon>fabids</taxon>
        <taxon>Fabales</taxon>
        <taxon>Fabaceae</taxon>
        <taxon>Papilionoideae</taxon>
        <taxon>50 kb inversion clade</taxon>
        <taxon>NPAAA clade</taxon>
        <taxon>indigoferoid/millettioid clade</taxon>
        <taxon>Phaseoleae</taxon>
        <taxon>Vigna</taxon>
    </lineage>
</organism>
<name>A0A8T0L3I6_PHAAN</name>
<keyword evidence="2" id="KW-0539">Nucleus</keyword>
<gene>
    <name evidence="5" type="ORF">HKW66_Vig0057300</name>
</gene>
<feature type="domain" description="FAM192A/Fyv6 N-terminal" evidence="4">
    <location>
        <begin position="68"/>
        <end position="106"/>
    </location>
</feature>
<dbReference type="InterPro" id="IPR039845">
    <property type="entry name" value="FAM192A"/>
</dbReference>
<comment type="subcellular location">
    <subcellularLocation>
        <location evidence="1">Nucleus</location>
    </subcellularLocation>
</comment>
<comment type="caution">
    <text evidence="5">The sequence shown here is derived from an EMBL/GenBank/DDBJ whole genome shotgun (WGS) entry which is preliminary data.</text>
</comment>
<proteinExistence type="predicted"/>
<dbReference type="InterPro" id="IPR019331">
    <property type="entry name" value="FAM192A/Fyv6_N"/>
</dbReference>
<dbReference type="GO" id="GO:0005634">
    <property type="term" value="C:nucleus"/>
    <property type="evidence" value="ECO:0007669"/>
    <property type="project" value="UniProtKB-SubCell"/>
</dbReference>
<feature type="region of interest" description="Disordered" evidence="3">
    <location>
        <begin position="203"/>
        <end position="245"/>
    </location>
</feature>
<sequence>MKRKEQGVNELRTALPREIDLSTMFVFSFFVTQNLHCNSQEGIELGFSEKMRKIDWEGITHSRSFEVQILKENKDKKDAEFNERFKHRPPKALDEDETEFLDNYEAVSSGSLFAAFCFMNLSSHGSWKCKPYYFRYTRREYERQVADEEAQQIRSFQAAVAAQSNIVHEIKEKNPLPVVQEQKSAVKKNPASRPLGMIIKVKPQAKKARLDEENTEEISKAGNTPPNDKSKSLEPIQALNDEANKSREIALTGLVSYSDESDDDL</sequence>
<evidence type="ECO:0000313" key="5">
    <source>
        <dbReference type="EMBL" id="KAG2406474.1"/>
    </source>
</evidence>
<dbReference type="PANTHER" id="PTHR13495">
    <property type="entry name" value="NEFA-INTERACTING NUCLEAR PROTEIN NIP30"/>
    <property type="match status" value="1"/>
</dbReference>
<evidence type="ECO:0000256" key="2">
    <source>
        <dbReference type="ARBA" id="ARBA00023242"/>
    </source>
</evidence>
<reference evidence="5 6" key="1">
    <citation type="submission" date="2020-05" db="EMBL/GenBank/DDBJ databases">
        <title>Vigna angularis (adzuki bean) Var. LongXiaoDou No. 4 denovo assembly.</title>
        <authorList>
            <person name="Xiang H."/>
        </authorList>
    </citation>
    <scope>NUCLEOTIDE SEQUENCE [LARGE SCALE GENOMIC DNA]</scope>
    <source>
        <tissue evidence="5">Leaf</tissue>
    </source>
</reference>
<dbReference type="EMBL" id="JABFOF010000002">
    <property type="protein sequence ID" value="KAG2406474.1"/>
    <property type="molecule type" value="Genomic_DNA"/>
</dbReference>
<protein>
    <recommendedName>
        <fullName evidence="4">FAM192A/Fyv6 N-terminal domain-containing protein</fullName>
    </recommendedName>
</protein>
<evidence type="ECO:0000313" key="6">
    <source>
        <dbReference type="Proteomes" id="UP000743370"/>
    </source>
</evidence>
<dbReference type="Pfam" id="PF10187">
    <property type="entry name" value="FAM192A_Fyv6_N"/>
    <property type="match status" value="1"/>
</dbReference>
<dbReference type="Proteomes" id="UP000743370">
    <property type="component" value="Unassembled WGS sequence"/>
</dbReference>